<sequence>MMVTAEGTGVILQEYVSFNPAFLNEMMLNDVTKESLNYGFEMQREDYEKTLLSGQTLSIQKATLTYNDEINIYEITSIGKKDSGILIMTMAMDDNELSQGRKLIEVFWNSLKFKEN</sequence>
<evidence type="ECO:0000313" key="2">
    <source>
        <dbReference type="Proteomes" id="UP000599688"/>
    </source>
</evidence>
<gene>
    <name evidence="1" type="ORF">GCM10010831_20760</name>
</gene>
<comment type="caution">
    <text evidence="1">The sequence shown here is derived from an EMBL/GenBank/DDBJ whole genome shotgun (WGS) entry which is preliminary data.</text>
</comment>
<proteinExistence type="predicted"/>
<accession>A0A917A023</accession>
<keyword evidence="2" id="KW-1185">Reference proteome</keyword>
<dbReference type="EMBL" id="BMGL01000012">
    <property type="protein sequence ID" value="GGE19484.1"/>
    <property type="molecule type" value="Genomic_DNA"/>
</dbReference>
<name>A0A917A023_9FLAO</name>
<protein>
    <submittedName>
        <fullName evidence="1">Uncharacterized protein</fullName>
    </submittedName>
</protein>
<dbReference type="RefSeq" id="WP_188406790.1">
    <property type="nucleotide sequence ID" value="NZ_BMGL01000012.1"/>
</dbReference>
<dbReference type="Proteomes" id="UP000599688">
    <property type="component" value="Unassembled WGS sequence"/>
</dbReference>
<evidence type="ECO:0000313" key="1">
    <source>
        <dbReference type="EMBL" id="GGE19484.1"/>
    </source>
</evidence>
<reference evidence="1 2" key="1">
    <citation type="journal article" date="2014" name="Int. J. Syst. Evol. Microbiol.">
        <title>Complete genome sequence of Corynebacterium casei LMG S-19264T (=DSM 44701T), isolated from a smear-ripened cheese.</title>
        <authorList>
            <consortium name="US DOE Joint Genome Institute (JGI-PGF)"/>
            <person name="Walter F."/>
            <person name="Albersmeier A."/>
            <person name="Kalinowski J."/>
            <person name="Ruckert C."/>
        </authorList>
    </citation>
    <scope>NUCLEOTIDE SEQUENCE [LARGE SCALE GENOMIC DNA]</scope>
    <source>
        <strain evidence="1 2">CGMCC 1.12925</strain>
    </source>
</reference>
<organism evidence="1 2">
    <name type="scientific">Psychroflexus salis</name>
    <dbReference type="NCBI Taxonomy" id="1526574"/>
    <lineage>
        <taxon>Bacteria</taxon>
        <taxon>Pseudomonadati</taxon>
        <taxon>Bacteroidota</taxon>
        <taxon>Flavobacteriia</taxon>
        <taxon>Flavobacteriales</taxon>
        <taxon>Flavobacteriaceae</taxon>
        <taxon>Psychroflexus</taxon>
    </lineage>
</organism>
<dbReference type="AlphaFoldDB" id="A0A917A023"/>